<dbReference type="Gene3D" id="3.40.50.11060">
    <property type="entry name" value="GTPase HflX, N-terminal domain"/>
    <property type="match status" value="1"/>
</dbReference>
<organism evidence="2 3">
    <name type="scientific">Polarella glacialis</name>
    <name type="common">Dinoflagellate</name>
    <dbReference type="NCBI Taxonomy" id="89957"/>
    <lineage>
        <taxon>Eukaryota</taxon>
        <taxon>Sar</taxon>
        <taxon>Alveolata</taxon>
        <taxon>Dinophyceae</taxon>
        <taxon>Suessiales</taxon>
        <taxon>Suessiaceae</taxon>
        <taxon>Polarella</taxon>
    </lineage>
</organism>
<comment type="caution">
    <text evidence="2">The sequence shown here is derived from an EMBL/GenBank/DDBJ whole genome shotgun (WGS) entry which is preliminary data.</text>
</comment>
<feature type="compositionally biased region" description="Basic and acidic residues" evidence="1">
    <location>
        <begin position="323"/>
        <end position="338"/>
    </location>
</feature>
<accession>A0A813JVE0</accession>
<dbReference type="PANTHER" id="PTHR10229">
    <property type="entry name" value="GTP-BINDING PROTEIN HFLX"/>
    <property type="match status" value="1"/>
</dbReference>
<dbReference type="GO" id="GO:0005525">
    <property type="term" value="F:GTP binding"/>
    <property type="evidence" value="ECO:0007669"/>
    <property type="project" value="InterPro"/>
</dbReference>
<dbReference type="GO" id="GO:0005737">
    <property type="term" value="C:cytoplasm"/>
    <property type="evidence" value="ECO:0007669"/>
    <property type="project" value="TreeGrafter"/>
</dbReference>
<proteinExistence type="predicted"/>
<dbReference type="AlphaFoldDB" id="A0A813JVE0"/>
<dbReference type="EMBL" id="CAJNNW010026639">
    <property type="protein sequence ID" value="CAE8686762.1"/>
    <property type="molecule type" value="Genomic_DNA"/>
</dbReference>
<name>A0A813JVE0_POLGL</name>
<dbReference type="InterPro" id="IPR042108">
    <property type="entry name" value="GTPase_HflX_N_sf"/>
</dbReference>
<dbReference type="PANTHER" id="PTHR10229:SF0">
    <property type="entry name" value="GTP-BINDING PROTEIN 6-RELATED"/>
    <property type="match status" value="1"/>
</dbReference>
<feature type="compositionally biased region" description="Acidic residues" evidence="1">
    <location>
        <begin position="159"/>
        <end position="183"/>
    </location>
</feature>
<feature type="region of interest" description="Disordered" evidence="1">
    <location>
        <begin position="319"/>
        <end position="338"/>
    </location>
</feature>
<evidence type="ECO:0000313" key="3">
    <source>
        <dbReference type="Proteomes" id="UP000626109"/>
    </source>
</evidence>
<dbReference type="InterPro" id="IPR016496">
    <property type="entry name" value="GTPase_HflX"/>
</dbReference>
<reference evidence="2" key="1">
    <citation type="submission" date="2021-02" db="EMBL/GenBank/DDBJ databases">
        <authorList>
            <person name="Dougan E. K."/>
            <person name="Rhodes N."/>
            <person name="Thang M."/>
            <person name="Chan C."/>
        </authorList>
    </citation>
    <scope>NUCLEOTIDE SEQUENCE</scope>
</reference>
<dbReference type="Proteomes" id="UP000626109">
    <property type="component" value="Unassembled WGS sequence"/>
</dbReference>
<evidence type="ECO:0000256" key="1">
    <source>
        <dbReference type="SAM" id="MobiDB-lite"/>
    </source>
</evidence>
<dbReference type="GO" id="GO:0043022">
    <property type="term" value="F:ribosome binding"/>
    <property type="evidence" value="ECO:0007669"/>
    <property type="project" value="TreeGrafter"/>
</dbReference>
<gene>
    <name evidence="2" type="ORF">PGLA2088_LOCUS25136</name>
</gene>
<protein>
    <submittedName>
        <fullName evidence="2">Uncharacterized protein</fullName>
    </submittedName>
</protein>
<evidence type="ECO:0000313" key="2">
    <source>
        <dbReference type="EMBL" id="CAE8686762.1"/>
    </source>
</evidence>
<sequence>MGSVRCMTMPQLCKAPAEAACRATAVLVGSSRATCSSAFPPHRVMTSMPRRTEEAHALRQRRQWQAPLRSPAWRLASPDASGCPVWLRLGSDQRRRAASSGSWQRTDGRRPRALVVHPRLPGQKEELLAWDASEALALARALGWQIVTASGRGAGVDAREDETDSEDDEDESDDEGSSSEDSDAEKASVYTGLYFRQARQVRISSCLKSMWTESERASANVLTEQRCTAFHFFYTRSGLIAQILASSSQFGTGSMCIQRIVIVIVTSMWIQELSQLAVRIARARADVVFVNAALDPKQQRNLEAAMDIVSRAQRPDTFASRPKLGEHREHREHQEQDARESIAVFDRTRVVLAIFARRATTPLARLSIELAELQQVKAKLGAAATQGIISQLQRVAETLMRRVPGCSKAQLLPRNGAAGGVSTSFQSSPQITRQKQQRVAEEKERRIKEELRYRVPLSTAALVYYVGLRWLISDETGAAGIGCGKGTLAAAVMILQVLLIAASAVTLSADVPVVSEADGCESPYWHNVQQLLAGPSWPPDAATVHRLFEEEELLAPTDSAGCEIGRFVMSVWRLAHGNATERVFHLRQGFGMGFYNLRWRPSPGWRVFGSLTVLRRQLRQDPRRPYPASRCSGQAESAVEAEVELLEALQGNHLKSASAAAARFLFRAERGRACPLAVAAAFWAMAAEAKHEAAQLIQDGEDAVKGWFSSPQPFQDLLTTAWPLFELLAPKEESEARHSSQRCGPGSDPREPCCERPSRADLVAGLEKQRVEVIVVFGRMDRVEILNRYLLRNLRVNGGVIDRVYWVVFAAFREDLEYLRQLVVENEPWYVYPSVSGRNLAKIYSVCTDPDT</sequence>
<feature type="region of interest" description="Disordered" evidence="1">
    <location>
        <begin position="153"/>
        <end position="185"/>
    </location>
</feature>
<feature type="non-terminal residue" evidence="2">
    <location>
        <position position="1"/>
    </location>
</feature>